<dbReference type="PROSITE" id="PS00108">
    <property type="entry name" value="PROTEIN_KINASE_ST"/>
    <property type="match status" value="1"/>
</dbReference>
<keyword evidence="4 5" id="KW-0067">ATP-binding</keyword>
<dbReference type="GO" id="GO:0005634">
    <property type="term" value="C:nucleus"/>
    <property type="evidence" value="ECO:0007669"/>
    <property type="project" value="TreeGrafter"/>
</dbReference>
<dbReference type="Gene3D" id="1.10.510.10">
    <property type="entry name" value="Transferase(Phosphotransferase) domain 1"/>
    <property type="match status" value="1"/>
</dbReference>
<dbReference type="InterPro" id="IPR000719">
    <property type="entry name" value="Prot_kinase_dom"/>
</dbReference>
<feature type="binding site" evidence="5">
    <location>
        <position position="142"/>
    </location>
    <ligand>
        <name>ATP</name>
        <dbReference type="ChEBI" id="CHEBI:30616"/>
    </ligand>
</feature>
<evidence type="ECO:0000256" key="4">
    <source>
        <dbReference type="ARBA" id="ARBA00022840"/>
    </source>
</evidence>
<dbReference type="Pfam" id="PF00069">
    <property type="entry name" value="Pkinase"/>
    <property type="match status" value="1"/>
</dbReference>
<accession>A0A7S3BUR2</accession>
<dbReference type="PANTHER" id="PTHR44167:SF30">
    <property type="entry name" value="PHOSPHORYLASE KINASE"/>
    <property type="match status" value="1"/>
</dbReference>
<organism evidence="8">
    <name type="scientific">Prasinoderma singulare</name>
    <dbReference type="NCBI Taxonomy" id="676789"/>
    <lineage>
        <taxon>Eukaryota</taxon>
        <taxon>Viridiplantae</taxon>
        <taxon>Prasinodermophyta</taxon>
        <taxon>Prasinodermophyceae</taxon>
        <taxon>Prasinodermales</taxon>
        <taxon>Prasinodermaceae</taxon>
        <taxon>Prasinoderma</taxon>
    </lineage>
</organism>
<dbReference type="PANTHER" id="PTHR44167">
    <property type="entry name" value="OVARIAN-SPECIFIC SERINE/THREONINE-PROTEIN KINASE LOK-RELATED"/>
    <property type="match status" value="1"/>
</dbReference>
<keyword evidence="6" id="KW-0723">Serine/threonine-protein kinase</keyword>
<dbReference type="PROSITE" id="PS50011">
    <property type="entry name" value="PROTEIN_KINASE_DOM"/>
    <property type="match status" value="1"/>
</dbReference>
<dbReference type="EMBL" id="HBHY01015701">
    <property type="protein sequence ID" value="CAE0145022.1"/>
    <property type="molecule type" value="Transcribed_RNA"/>
</dbReference>
<dbReference type="CDD" id="cd00180">
    <property type="entry name" value="PKc"/>
    <property type="match status" value="1"/>
</dbReference>
<keyword evidence="2 5" id="KW-0547">Nucleotide-binding</keyword>
<name>A0A7S3BUR2_9VIRI</name>
<reference evidence="8" key="1">
    <citation type="submission" date="2021-01" db="EMBL/GenBank/DDBJ databases">
        <authorList>
            <person name="Corre E."/>
            <person name="Pelletier E."/>
            <person name="Niang G."/>
            <person name="Scheremetjew M."/>
            <person name="Finn R."/>
            <person name="Kale V."/>
            <person name="Holt S."/>
            <person name="Cochrane G."/>
            <person name="Meng A."/>
            <person name="Brown T."/>
            <person name="Cohen L."/>
        </authorList>
    </citation>
    <scope>NUCLEOTIDE SEQUENCE</scope>
    <source>
        <strain evidence="8">RCC927</strain>
    </source>
</reference>
<feature type="domain" description="Protein kinase" evidence="7">
    <location>
        <begin position="108"/>
        <end position="431"/>
    </location>
</feature>
<sequence>MVTCESVRTAAESRLTEGSEERLTRVRERLQRLVALGEGASVGLSGLEGIAGAKMSQLLTSGRLEKTLDELEARGERVFDSRRMRGSGPLNGSALFARSLARAARRVGDVHIAVGEGGFSDVFACQAPHVVWSGWNGRAVLKCCEYGYEGLGMAFAEVEALALSTLPPHPGVVSMASCHLDYSERMAYLVLGNAGESLYNLREEYDFSPEQIRRLLQQLLEAVAHLHEHGVCHRDIKPANVVVSEEGVATLVDFGTARVPGIQDLLEDARMYGTPGFQAPELLFGDAYFDDFAQYAKVDVFSLGCVAYYLVCAQDLFCDIGTYERGTWACRLDPRVSDVVESCDPDMVTPLDCVMNMCRFSDFALSEARAKDFEEEWLMDAPGLGDTMLREQLEVDLKDFDDDLMDLLEALLCPDPAQRPSAAEALDMPFFEKGRARDALAFGEAIVVSA</sequence>
<dbReference type="PROSITE" id="PS00107">
    <property type="entry name" value="PROTEIN_KINASE_ATP"/>
    <property type="match status" value="1"/>
</dbReference>
<keyword evidence="3" id="KW-0418">Kinase</keyword>
<dbReference type="GO" id="GO:0004674">
    <property type="term" value="F:protein serine/threonine kinase activity"/>
    <property type="evidence" value="ECO:0007669"/>
    <property type="project" value="UniProtKB-KW"/>
</dbReference>
<evidence type="ECO:0000256" key="5">
    <source>
        <dbReference type="PROSITE-ProRule" id="PRU10141"/>
    </source>
</evidence>
<dbReference type="GO" id="GO:0005524">
    <property type="term" value="F:ATP binding"/>
    <property type="evidence" value="ECO:0007669"/>
    <property type="project" value="UniProtKB-UniRule"/>
</dbReference>
<evidence type="ECO:0000313" key="8">
    <source>
        <dbReference type="EMBL" id="CAE0145022.1"/>
    </source>
</evidence>
<evidence type="ECO:0000259" key="7">
    <source>
        <dbReference type="PROSITE" id="PS50011"/>
    </source>
</evidence>
<evidence type="ECO:0000256" key="2">
    <source>
        <dbReference type="ARBA" id="ARBA00022741"/>
    </source>
</evidence>
<evidence type="ECO:0000256" key="6">
    <source>
        <dbReference type="RuleBase" id="RU000304"/>
    </source>
</evidence>
<protein>
    <recommendedName>
        <fullName evidence="7">Protein kinase domain-containing protein</fullName>
    </recommendedName>
</protein>
<gene>
    <name evidence="8" type="ORF">PSIN1315_LOCUS10151</name>
</gene>
<dbReference type="InterPro" id="IPR011009">
    <property type="entry name" value="Kinase-like_dom_sf"/>
</dbReference>
<evidence type="ECO:0000256" key="1">
    <source>
        <dbReference type="ARBA" id="ARBA00022679"/>
    </source>
</evidence>
<proteinExistence type="inferred from homology"/>
<dbReference type="InterPro" id="IPR017441">
    <property type="entry name" value="Protein_kinase_ATP_BS"/>
</dbReference>
<comment type="similarity">
    <text evidence="6">Belongs to the protein kinase superfamily.</text>
</comment>
<dbReference type="SMART" id="SM00220">
    <property type="entry name" value="S_TKc"/>
    <property type="match status" value="1"/>
</dbReference>
<dbReference type="AlphaFoldDB" id="A0A7S3BUR2"/>
<dbReference type="InterPro" id="IPR008271">
    <property type="entry name" value="Ser/Thr_kinase_AS"/>
</dbReference>
<keyword evidence="1" id="KW-0808">Transferase</keyword>
<evidence type="ECO:0000256" key="3">
    <source>
        <dbReference type="ARBA" id="ARBA00022777"/>
    </source>
</evidence>
<dbReference type="SUPFAM" id="SSF56112">
    <property type="entry name" value="Protein kinase-like (PK-like)"/>
    <property type="match status" value="1"/>
</dbReference>
<dbReference type="GO" id="GO:0044773">
    <property type="term" value="P:mitotic DNA damage checkpoint signaling"/>
    <property type="evidence" value="ECO:0007669"/>
    <property type="project" value="TreeGrafter"/>
</dbReference>